<name>A0AAQ3X9Y4_PASNO</name>
<feature type="non-terminal residue" evidence="2">
    <location>
        <position position="1"/>
    </location>
</feature>
<dbReference type="PANTHER" id="PTHR45786:SF76">
    <property type="entry name" value="OS08G0300100 PROTEIN"/>
    <property type="match status" value="1"/>
</dbReference>
<dbReference type="Proteomes" id="UP001341281">
    <property type="component" value="Chromosome 08"/>
</dbReference>
<sequence>TIFTALNRDALVSTAHIVGLFFFWYKERVPRCRNTDRPKYNLCCKWGSILLAPYQPPPQPFFDLLSSHTNNLSSHFFDHIRQYNTMFAMTSMGAKVNEAINDGRGPYIFKVSGQVYHRVGSLIPSQEYAQLYIFDTDHEANDCIVASLIQMLDTYNPIVKLFRTARERLSSRASDQYNIRLFGKADALGDIYSTPGASEVVGLVVGDIGSTGIGRDNIIENHSSQLQQINEKHRKFMAMQYPILFPYGEDGYHEKIMYHQTARSQYMKRQATTMAEYYACRLHDRPGDFNTPLRCGRLAPYNSLAASVSNGLISGSSAGQRIYLPAFFIGSPRYLYQKYLDCIKIWLPRFVVTFTSNTAWPEIMMALPPGLQPSDSPKIIDQVFKMKLNILMDDIKKRKIFGPIYAGPLDATKIDTFILAQLPDPTIDPIGYDVVSSFMVYGPYRPLNSNSVCMSEGKCSKFYPKKFCDQTTILENGFP</sequence>
<protein>
    <recommendedName>
        <fullName evidence="1">Helitron helicase-like domain-containing protein</fullName>
    </recommendedName>
</protein>
<dbReference type="InterPro" id="IPR025476">
    <property type="entry name" value="Helitron_helicase-like"/>
</dbReference>
<evidence type="ECO:0000259" key="1">
    <source>
        <dbReference type="Pfam" id="PF14214"/>
    </source>
</evidence>
<keyword evidence="3" id="KW-1185">Reference proteome</keyword>
<reference evidence="2 3" key="1">
    <citation type="submission" date="2024-02" db="EMBL/GenBank/DDBJ databases">
        <title>High-quality chromosome-scale genome assembly of Pensacola bahiagrass (Paspalum notatum Flugge var. saurae).</title>
        <authorList>
            <person name="Vega J.M."/>
            <person name="Podio M."/>
            <person name="Orjuela J."/>
            <person name="Siena L.A."/>
            <person name="Pessino S.C."/>
            <person name="Combes M.C."/>
            <person name="Mariac C."/>
            <person name="Albertini E."/>
            <person name="Pupilli F."/>
            <person name="Ortiz J.P.A."/>
            <person name="Leblanc O."/>
        </authorList>
    </citation>
    <scope>NUCLEOTIDE SEQUENCE [LARGE SCALE GENOMIC DNA]</scope>
    <source>
        <strain evidence="2">R1</strain>
        <tissue evidence="2">Leaf</tissue>
    </source>
</reference>
<dbReference type="Pfam" id="PF14214">
    <property type="entry name" value="Helitron_like_N"/>
    <property type="match status" value="1"/>
</dbReference>
<dbReference type="EMBL" id="CP144752">
    <property type="protein sequence ID" value="WVZ90535.1"/>
    <property type="molecule type" value="Genomic_DNA"/>
</dbReference>
<feature type="non-terminal residue" evidence="2">
    <location>
        <position position="479"/>
    </location>
</feature>
<gene>
    <name evidence="2" type="ORF">U9M48_036828</name>
</gene>
<organism evidence="2 3">
    <name type="scientific">Paspalum notatum var. saurae</name>
    <dbReference type="NCBI Taxonomy" id="547442"/>
    <lineage>
        <taxon>Eukaryota</taxon>
        <taxon>Viridiplantae</taxon>
        <taxon>Streptophyta</taxon>
        <taxon>Embryophyta</taxon>
        <taxon>Tracheophyta</taxon>
        <taxon>Spermatophyta</taxon>
        <taxon>Magnoliopsida</taxon>
        <taxon>Liliopsida</taxon>
        <taxon>Poales</taxon>
        <taxon>Poaceae</taxon>
        <taxon>PACMAD clade</taxon>
        <taxon>Panicoideae</taxon>
        <taxon>Andropogonodae</taxon>
        <taxon>Paspaleae</taxon>
        <taxon>Paspalinae</taxon>
        <taxon>Paspalum</taxon>
    </lineage>
</organism>
<evidence type="ECO:0000313" key="2">
    <source>
        <dbReference type="EMBL" id="WVZ90535.1"/>
    </source>
</evidence>
<evidence type="ECO:0000313" key="3">
    <source>
        <dbReference type="Proteomes" id="UP001341281"/>
    </source>
</evidence>
<feature type="domain" description="Helitron helicase-like" evidence="1">
    <location>
        <begin position="316"/>
        <end position="404"/>
    </location>
</feature>
<proteinExistence type="predicted"/>
<accession>A0AAQ3X9Y4</accession>
<dbReference type="AlphaFoldDB" id="A0AAQ3X9Y4"/>
<dbReference type="PANTHER" id="PTHR45786">
    <property type="entry name" value="DNA BINDING PROTEIN-LIKE"/>
    <property type="match status" value="1"/>
</dbReference>